<accession>A0A1Y2HEA1</accession>
<evidence type="ECO:0000313" key="3">
    <source>
        <dbReference type="Proteomes" id="UP000193411"/>
    </source>
</evidence>
<feature type="region of interest" description="Disordered" evidence="1">
    <location>
        <begin position="71"/>
        <end position="92"/>
    </location>
</feature>
<dbReference type="EMBL" id="MCFL01000041">
    <property type="protein sequence ID" value="ORZ32896.1"/>
    <property type="molecule type" value="Genomic_DNA"/>
</dbReference>
<reference evidence="2 3" key="1">
    <citation type="submission" date="2016-07" db="EMBL/GenBank/DDBJ databases">
        <title>Pervasive Adenine N6-methylation of Active Genes in Fungi.</title>
        <authorList>
            <consortium name="DOE Joint Genome Institute"/>
            <person name="Mondo S.J."/>
            <person name="Dannebaum R.O."/>
            <person name="Kuo R.C."/>
            <person name="Labutti K."/>
            <person name="Haridas S."/>
            <person name="Kuo A."/>
            <person name="Salamov A."/>
            <person name="Ahrendt S.R."/>
            <person name="Lipzen A."/>
            <person name="Sullivan W."/>
            <person name="Andreopoulos W.B."/>
            <person name="Clum A."/>
            <person name="Lindquist E."/>
            <person name="Daum C."/>
            <person name="Ramamoorthy G.K."/>
            <person name="Gryganskyi A."/>
            <person name="Culley D."/>
            <person name="Magnuson J.K."/>
            <person name="James T.Y."/>
            <person name="O'Malley M.A."/>
            <person name="Stajich J.E."/>
            <person name="Spatafora J.W."/>
            <person name="Visel A."/>
            <person name="Grigoriev I.V."/>
        </authorList>
    </citation>
    <scope>NUCLEOTIDE SEQUENCE [LARGE SCALE GENOMIC DNA]</scope>
    <source>
        <strain evidence="2 3">PL171</strain>
    </source>
</reference>
<comment type="caution">
    <text evidence="2">The sequence shown here is derived from an EMBL/GenBank/DDBJ whole genome shotgun (WGS) entry which is preliminary data.</text>
</comment>
<evidence type="ECO:0000313" key="2">
    <source>
        <dbReference type="EMBL" id="ORZ32896.1"/>
    </source>
</evidence>
<keyword evidence="3" id="KW-1185">Reference proteome</keyword>
<evidence type="ECO:0000256" key="1">
    <source>
        <dbReference type="SAM" id="MobiDB-lite"/>
    </source>
</evidence>
<dbReference type="AlphaFoldDB" id="A0A1Y2HEA1"/>
<name>A0A1Y2HEA1_9FUNG</name>
<sequence>MRNSQPVLRAFCVRASQHPAPSARNQVHCFFHASRDVTRSVGFAPSRRACVHVTVVADARARVHAWAEGEGREGGREGCTCGNRVPKRNGSA</sequence>
<proteinExistence type="predicted"/>
<protein>
    <submittedName>
        <fullName evidence="2">Uncharacterized protein</fullName>
    </submittedName>
</protein>
<dbReference type="Proteomes" id="UP000193411">
    <property type="component" value="Unassembled WGS sequence"/>
</dbReference>
<gene>
    <name evidence="2" type="ORF">BCR44DRAFT_1439483</name>
</gene>
<organism evidence="2 3">
    <name type="scientific">Catenaria anguillulae PL171</name>
    <dbReference type="NCBI Taxonomy" id="765915"/>
    <lineage>
        <taxon>Eukaryota</taxon>
        <taxon>Fungi</taxon>
        <taxon>Fungi incertae sedis</taxon>
        <taxon>Blastocladiomycota</taxon>
        <taxon>Blastocladiomycetes</taxon>
        <taxon>Blastocladiales</taxon>
        <taxon>Catenariaceae</taxon>
        <taxon>Catenaria</taxon>
    </lineage>
</organism>